<dbReference type="Proteomes" id="UP000647587">
    <property type="component" value="Unassembled WGS sequence"/>
</dbReference>
<feature type="compositionally biased region" description="Low complexity" evidence="1">
    <location>
        <begin position="142"/>
        <end position="161"/>
    </location>
</feature>
<feature type="region of interest" description="Disordered" evidence="1">
    <location>
        <begin position="139"/>
        <end position="187"/>
    </location>
</feature>
<dbReference type="PANTHER" id="PTHR40446">
    <property type="entry name" value="N-ACETYLGLUCOSAMINE-1-PHOSPHODIESTER ALPHA-N-ACETYLGLUCOSAMINIDASE"/>
    <property type="match status" value="1"/>
</dbReference>
<evidence type="ECO:0000259" key="3">
    <source>
        <dbReference type="Pfam" id="PF09992"/>
    </source>
</evidence>
<dbReference type="RefSeq" id="WP_189006026.1">
    <property type="nucleotide sequence ID" value="NZ_BMPP01000005.1"/>
</dbReference>
<accession>A0ABQ2ES82</accession>
<keyword evidence="5" id="KW-1185">Reference proteome</keyword>
<proteinExistence type="predicted"/>
<evidence type="ECO:0000313" key="4">
    <source>
        <dbReference type="EMBL" id="GGK22249.1"/>
    </source>
</evidence>
<dbReference type="PANTHER" id="PTHR40446:SF2">
    <property type="entry name" value="N-ACETYLGLUCOSAMINE-1-PHOSPHODIESTER ALPHA-N-ACETYLGLUCOSAMINIDASE"/>
    <property type="match status" value="1"/>
</dbReference>
<feature type="compositionally biased region" description="Pro residues" evidence="1">
    <location>
        <begin position="162"/>
        <end position="187"/>
    </location>
</feature>
<reference evidence="5" key="1">
    <citation type="journal article" date="2019" name="Int. J. Syst. Evol. Microbiol.">
        <title>The Global Catalogue of Microorganisms (GCM) 10K type strain sequencing project: providing services to taxonomists for standard genome sequencing and annotation.</title>
        <authorList>
            <consortium name="The Broad Institute Genomics Platform"/>
            <consortium name="The Broad Institute Genome Sequencing Center for Infectious Disease"/>
            <person name="Wu L."/>
            <person name="Ma J."/>
        </authorList>
    </citation>
    <scope>NUCLEOTIDE SEQUENCE [LARGE SCALE GENOMIC DNA]</scope>
    <source>
        <strain evidence="5">JCM 30331</strain>
    </source>
</reference>
<evidence type="ECO:0000256" key="2">
    <source>
        <dbReference type="SAM" id="SignalP"/>
    </source>
</evidence>
<organism evidence="4 5">
    <name type="scientific">Deinococcus malanensis</name>
    <dbReference type="NCBI Taxonomy" id="1706855"/>
    <lineage>
        <taxon>Bacteria</taxon>
        <taxon>Thermotogati</taxon>
        <taxon>Deinococcota</taxon>
        <taxon>Deinococci</taxon>
        <taxon>Deinococcales</taxon>
        <taxon>Deinococcaceae</taxon>
        <taxon>Deinococcus</taxon>
    </lineage>
</organism>
<protein>
    <recommendedName>
        <fullName evidence="3">Phosphodiester glycosidase domain-containing protein</fullName>
    </recommendedName>
</protein>
<evidence type="ECO:0000313" key="5">
    <source>
        <dbReference type="Proteomes" id="UP000647587"/>
    </source>
</evidence>
<dbReference type="Pfam" id="PF09992">
    <property type="entry name" value="NAGPA"/>
    <property type="match status" value="1"/>
</dbReference>
<sequence>MKGESTFRTRRLLKLALLSGSLLLTTAAARPLAIGGALQSASVGTRVIGGHEMLAVWTLPRLGISVRNDPLDLRLLMGGRELRYSPDTGWRAVGFALNTPLPVPQIIEGSLYVPLQALLALNVGVLADTPDLLDLRAPASVPTTTLPPTRPVAGGTAAAPVSPAPVTPAPVTPAPAPPVSPAPAPVAPPAPSFTSVARLDTVRVSRTLHRTVEVQRVVLELSGAAPHSVSREARGLSVSLPGVSAQSSVQTLPSGDTLTVTQTSTGTSVALATGGGRSEIFTLDDPHRVVIDTTTYTDTRVPPPINPDELPAGVTYRHNGKLHLLSFDPARFQARVVSAPQGRALDVAQLVKGAGAVAGVNGGYFDPSSSLPVDLVAVGGLMTAGSLEKRATVGFTAQGQTLFGYPRPRYVLSGPWGSVTVNAVRSRATPSLLTAFVGDGRTSVGADTLTTLYLQPGAGSVARALSGVNTPPAGTLAFTFDPARYPQLPRAAGQPLSAALNWQASDAPWPTAQDALSAGPLLLQGGRVVLNPAREDFDTRTNIWRPTRQVAFGTLGGQPTIAYLEHGTPEAFAAALAGAGMQDAVRLDSGSSATAYLSGGYGGLGGYLNTVWSRPVPNAIVFVPKTGTAQKK</sequence>
<feature type="domain" description="Phosphodiester glycosidase" evidence="3">
    <location>
        <begin position="502"/>
        <end position="622"/>
    </location>
</feature>
<name>A0ABQ2ES82_9DEIO</name>
<dbReference type="EMBL" id="BMPP01000005">
    <property type="protein sequence ID" value="GGK22249.1"/>
    <property type="molecule type" value="Genomic_DNA"/>
</dbReference>
<dbReference type="InterPro" id="IPR018711">
    <property type="entry name" value="NAGPA"/>
</dbReference>
<gene>
    <name evidence="4" type="ORF">GCM10008955_14700</name>
</gene>
<feature type="signal peptide" evidence="2">
    <location>
        <begin position="1"/>
        <end position="29"/>
    </location>
</feature>
<evidence type="ECO:0000256" key="1">
    <source>
        <dbReference type="SAM" id="MobiDB-lite"/>
    </source>
</evidence>
<keyword evidence="2" id="KW-0732">Signal</keyword>
<comment type="caution">
    <text evidence="4">The sequence shown here is derived from an EMBL/GenBank/DDBJ whole genome shotgun (WGS) entry which is preliminary data.</text>
</comment>
<feature type="chain" id="PRO_5045200430" description="Phosphodiester glycosidase domain-containing protein" evidence="2">
    <location>
        <begin position="30"/>
        <end position="632"/>
    </location>
</feature>